<evidence type="ECO:0000313" key="10">
    <source>
        <dbReference type="EMBL" id="CRK11790.1"/>
    </source>
</evidence>
<dbReference type="Proteomes" id="UP000045706">
    <property type="component" value="Unassembled WGS sequence"/>
</dbReference>
<evidence type="ECO:0000256" key="3">
    <source>
        <dbReference type="ARBA" id="ARBA00023242"/>
    </source>
</evidence>
<protein>
    <recommendedName>
        <fullName evidence="2">Ribonuclease H2 subunit B</fullName>
    </recommendedName>
    <alternativeName>
        <fullName evidence="5">Ribonuclease HI subunit B</fullName>
    </alternativeName>
</protein>
<dbReference type="Gene3D" id="1.10.20.120">
    <property type="match status" value="1"/>
</dbReference>
<dbReference type="PANTHER" id="PTHR13383:SF11">
    <property type="entry name" value="RIBONUCLEASE H2 SUBUNIT B"/>
    <property type="match status" value="1"/>
</dbReference>
<keyword evidence="3" id="KW-0539">Nucleus</keyword>
<feature type="region of interest" description="Disordered" evidence="6">
    <location>
        <begin position="380"/>
        <end position="438"/>
    </location>
</feature>
<dbReference type="PANTHER" id="PTHR13383">
    <property type="entry name" value="RIBONUCLEASE H2 SUBUNIT B"/>
    <property type="match status" value="1"/>
</dbReference>
<gene>
    <name evidence="10" type="ORF">BN1708_010304</name>
    <name evidence="9" type="ORF">BN1723_008839</name>
</gene>
<evidence type="ECO:0000256" key="5">
    <source>
        <dbReference type="ARBA" id="ARBA00033464"/>
    </source>
</evidence>
<name>A0A0G4KJ71_VERLO</name>
<dbReference type="Proteomes" id="UP000044602">
    <property type="component" value="Unassembled WGS sequence"/>
</dbReference>
<organism evidence="9 12">
    <name type="scientific">Verticillium longisporum</name>
    <name type="common">Verticillium dahliae var. longisporum</name>
    <dbReference type="NCBI Taxonomy" id="100787"/>
    <lineage>
        <taxon>Eukaryota</taxon>
        <taxon>Fungi</taxon>
        <taxon>Dikarya</taxon>
        <taxon>Ascomycota</taxon>
        <taxon>Pezizomycotina</taxon>
        <taxon>Sordariomycetes</taxon>
        <taxon>Hypocreomycetidae</taxon>
        <taxon>Glomerellales</taxon>
        <taxon>Plectosphaerellaceae</taxon>
        <taxon>Verticillium</taxon>
    </lineage>
</organism>
<dbReference type="AlphaFoldDB" id="A0A0G4KJ71"/>
<evidence type="ECO:0000256" key="2">
    <source>
        <dbReference type="ARBA" id="ARBA00019062"/>
    </source>
</evidence>
<dbReference type="EMBL" id="CVQI01000891">
    <property type="protein sequence ID" value="CRK03150.1"/>
    <property type="molecule type" value="Genomic_DNA"/>
</dbReference>
<dbReference type="EMBL" id="CVQH01003224">
    <property type="protein sequence ID" value="CRK11790.1"/>
    <property type="molecule type" value="Genomic_DNA"/>
</dbReference>
<comment type="subcellular location">
    <subcellularLocation>
        <location evidence="1">Nucleus</location>
    </subcellularLocation>
</comment>
<dbReference type="InterPro" id="IPR019024">
    <property type="entry name" value="RNase_H2_suB_wHTH"/>
</dbReference>
<dbReference type="Pfam" id="PF17745">
    <property type="entry name" value="Ydr279_N"/>
    <property type="match status" value="1"/>
</dbReference>
<evidence type="ECO:0000313" key="12">
    <source>
        <dbReference type="Proteomes" id="UP000045706"/>
    </source>
</evidence>
<comment type="function">
    <text evidence="4">Non catalytic subunit of RNase H2, an endonuclease that specifically degrades the RNA of RNA:DNA hybrids. Participates in DNA replication, possibly by mediating the removal of lagging-strand Okazaki fragment RNA primers during DNA replication. Mediates the excision of single ribonucleotides from DNA:RNA duplexes.</text>
</comment>
<feature type="compositionally biased region" description="Low complexity" evidence="6">
    <location>
        <begin position="271"/>
        <end position="284"/>
    </location>
</feature>
<dbReference type="Pfam" id="PF09468">
    <property type="entry name" value="RNase_H2-Ydr279"/>
    <property type="match status" value="1"/>
</dbReference>
<dbReference type="Gene3D" id="2.20.25.530">
    <property type="match status" value="1"/>
</dbReference>
<feature type="region of interest" description="Disordered" evidence="6">
    <location>
        <begin position="1"/>
        <end position="23"/>
    </location>
</feature>
<keyword evidence="11" id="KW-1185">Reference proteome</keyword>
<dbReference type="InterPro" id="IPR041195">
    <property type="entry name" value="Rnh202_N"/>
</dbReference>
<evidence type="ECO:0000313" key="11">
    <source>
        <dbReference type="Proteomes" id="UP000044602"/>
    </source>
</evidence>
<evidence type="ECO:0000256" key="4">
    <source>
        <dbReference type="ARBA" id="ARBA00024778"/>
    </source>
</evidence>
<evidence type="ECO:0000256" key="6">
    <source>
        <dbReference type="SAM" id="MobiDB-lite"/>
    </source>
</evidence>
<proteinExistence type="predicted"/>
<feature type="domain" description="Rnh202 triple barrel" evidence="8">
    <location>
        <begin position="41"/>
        <end position="128"/>
    </location>
</feature>
<feature type="domain" description="Ribonuclease H2 subunit B wHTH" evidence="7">
    <location>
        <begin position="131"/>
        <end position="343"/>
    </location>
</feature>
<sequence length="438" mass="47623">MARTRATKAAPSAMPDTSETSAPKTLYSLPEEAANPPKVFILPTKATKAARIVSLLHPRHAKPSRYLVCPETGIYEFTKIAAPKTTPRSWLIETKPGNLEDGTPDAGGSQLQAQITNGADLFIATAFDPLFLMLPALFGPATTKDDAKRLFLTSDDHFDAISDSSSHLSEVLRCPKTRSHFEARMAVICDSVDAGDEKMFRVSDKKFVDVMIGKAKAMGAALPPSMEERFVKRPLEAPLSLQKSNAAKVETKPAADDVSTPGDSTPRTESAESQASATTLETSASFASEASTAATSVNEEATEDAVLSTAKAPEDVVALQKLRVALDFICASYATPAITSRLQTYLLDPAVSGVDFAPLNAYLEELTQLRIEAAASMSTSNYSRKRHLDEEEEEVRAEKRRKLEDEKKRKANQSRGVKNLQKVNTTGMKKMSDFFKKK</sequence>
<reference evidence="11 12" key="1">
    <citation type="submission" date="2015-05" db="EMBL/GenBank/DDBJ databases">
        <authorList>
            <person name="Fogelqvist Johan"/>
        </authorList>
    </citation>
    <scope>NUCLEOTIDE SEQUENCE [LARGE SCALE GENOMIC DNA]</scope>
    <source>
        <strain evidence="10">VL1</strain>
        <strain evidence="9">VL2</strain>
    </source>
</reference>
<evidence type="ECO:0000313" key="9">
    <source>
        <dbReference type="EMBL" id="CRK03150.1"/>
    </source>
</evidence>
<evidence type="ECO:0000259" key="8">
    <source>
        <dbReference type="Pfam" id="PF17745"/>
    </source>
</evidence>
<evidence type="ECO:0000259" key="7">
    <source>
        <dbReference type="Pfam" id="PF09468"/>
    </source>
</evidence>
<dbReference type="GO" id="GO:0006401">
    <property type="term" value="P:RNA catabolic process"/>
    <property type="evidence" value="ECO:0007669"/>
    <property type="project" value="TreeGrafter"/>
</dbReference>
<dbReference type="STRING" id="100787.A0A0G4KJ71"/>
<feature type="compositionally biased region" description="Polar residues" evidence="6">
    <location>
        <begin position="413"/>
        <end position="427"/>
    </location>
</feature>
<dbReference type="GO" id="GO:0005654">
    <property type="term" value="C:nucleoplasm"/>
    <property type="evidence" value="ECO:0007669"/>
    <property type="project" value="TreeGrafter"/>
</dbReference>
<evidence type="ECO:0000256" key="1">
    <source>
        <dbReference type="ARBA" id="ARBA00004123"/>
    </source>
</evidence>
<accession>A0A0G4KJ71</accession>
<dbReference type="GO" id="GO:0032299">
    <property type="term" value="C:ribonuclease H2 complex"/>
    <property type="evidence" value="ECO:0007669"/>
    <property type="project" value="InterPro"/>
</dbReference>
<feature type="region of interest" description="Disordered" evidence="6">
    <location>
        <begin position="242"/>
        <end position="284"/>
    </location>
</feature>
<dbReference type="InterPro" id="IPR040456">
    <property type="entry name" value="RNase_H2_suB"/>
</dbReference>
<dbReference type="CDD" id="cd09270">
    <property type="entry name" value="RNase_H2-B"/>
    <property type="match status" value="1"/>
</dbReference>